<dbReference type="AlphaFoldDB" id="H6NKM5"/>
<dbReference type="HOGENOM" id="CLU_000445_5_0_9"/>
<organism evidence="7 8">
    <name type="scientific">Paenibacillus mucilaginosus 3016</name>
    <dbReference type="NCBI Taxonomy" id="1116391"/>
    <lineage>
        <taxon>Bacteria</taxon>
        <taxon>Bacillati</taxon>
        <taxon>Bacillota</taxon>
        <taxon>Bacilli</taxon>
        <taxon>Bacillales</taxon>
        <taxon>Paenibacillaceae</taxon>
        <taxon>Paenibacillus</taxon>
    </lineage>
</organism>
<dbReference type="SMART" id="SM00448">
    <property type="entry name" value="REC"/>
    <property type="match status" value="1"/>
</dbReference>
<evidence type="ECO:0000313" key="8">
    <source>
        <dbReference type="Proteomes" id="UP000007523"/>
    </source>
</evidence>
<dbReference type="Gene3D" id="1.10.10.60">
    <property type="entry name" value="Homeodomain-like"/>
    <property type="match status" value="2"/>
</dbReference>
<dbReference type="KEGG" id="pmq:PM3016_6537"/>
<evidence type="ECO:0000259" key="6">
    <source>
        <dbReference type="PROSITE" id="PS50110"/>
    </source>
</evidence>
<dbReference type="SMART" id="SM00342">
    <property type="entry name" value="HTH_ARAC"/>
    <property type="match status" value="1"/>
</dbReference>
<dbReference type="GO" id="GO:0043565">
    <property type="term" value="F:sequence-specific DNA binding"/>
    <property type="evidence" value="ECO:0007669"/>
    <property type="project" value="InterPro"/>
</dbReference>
<dbReference type="Proteomes" id="UP000007523">
    <property type="component" value="Chromosome"/>
</dbReference>
<dbReference type="PROSITE" id="PS01124">
    <property type="entry name" value="HTH_ARAC_FAMILY_2"/>
    <property type="match status" value="1"/>
</dbReference>
<dbReference type="InterPro" id="IPR001789">
    <property type="entry name" value="Sig_transdc_resp-reg_receiver"/>
</dbReference>
<keyword evidence="2" id="KW-0238">DNA-binding</keyword>
<dbReference type="InterPro" id="IPR018060">
    <property type="entry name" value="HTH_AraC"/>
</dbReference>
<keyword evidence="3" id="KW-0804">Transcription</keyword>
<keyword evidence="4" id="KW-0597">Phosphoprotein</keyword>
<evidence type="ECO:0000256" key="2">
    <source>
        <dbReference type="ARBA" id="ARBA00023125"/>
    </source>
</evidence>
<proteinExistence type="predicted"/>
<sequence>MRLMIVDDEDIIRRGLSTVIDWTEIGLTLLPPAASADEALERIPEEKPHVLFTDIRMPGMDGIELAGRVRELLPGTETVILTGYDDFGYAREALREGVSDYLLKTSRPEEIIRAAAKAKQRVLERWEARRQESLQTAALRHQLIERLLAQGPGTASESPLPAALQSWFRRSGLCGPEGQPVPLRVLLVQAEGWGDGPFAGLLLGAAENILYELLPCVTLLKADRVAVILPADGAAAAGGQDLARALERLGATLKCSVFAALGGTAADPACLPASCREAERVLGFRELLGGRGLFTPEQLSGRTGSRTVCSQAEEAELAALLAGGSATGLRRFVSRIVRAELEHPAATPQSLQAFLHSLVLSGHRWLERALEGTPAPGYAPLPEAGGQAEEEVYRRLAAVMERFHASLSESRGGYIPKAVAYIRDHLDDPNLSLQQAAAVVHLSPSHFGEVFKRETGQTYLEFVTGERMRRAAALLRESPAKVSEVAQRAGYEDIKYFGQLFKKYAGVTPSEYRQSVREGG</sequence>
<dbReference type="GO" id="GO:0003700">
    <property type="term" value="F:DNA-binding transcription factor activity"/>
    <property type="evidence" value="ECO:0007669"/>
    <property type="project" value="InterPro"/>
</dbReference>
<evidence type="ECO:0000313" key="7">
    <source>
        <dbReference type="EMBL" id="AFC33162.1"/>
    </source>
</evidence>
<keyword evidence="1" id="KW-0805">Transcription regulation</keyword>
<dbReference type="EMBL" id="CP003235">
    <property type="protein sequence ID" value="AFC33162.1"/>
    <property type="molecule type" value="Genomic_DNA"/>
</dbReference>
<dbReference type="GO" id="GO:0000160">
    <property type="term" value="P:phosphorelay signal transduction system"/>
    <property type="evidence" value="ECO:0007669"/>
    <property type="project" value="InterPro"/>
</dbReference>
<evidence type="ECO:0000256" key="4">
    <source>
        <dbReference type="PROSITE-ProRule" id="PRU00169"/>
    </source>
</evidence>
<feature type="domain" description="HTH araC/xylS-type" evidence="5">
    <location>
        <begin position="416"/>
        <end position="515"/>
    </location>
</feature>
<dbReference type="InterPro" id="IPR011006">
    <property type="entry name" value="CheY-like_superfamily"/>
</dbReference>
<dbReference type="Gene3D" id="3.40.50.2300">
    <property type="match status" value="1"/>
</dbReference>
<gene>
    <name evidence="7" type="ORF">PM3016_6537</name>
</gene>
<evidence type="ECO:0000256" key="3">
    <source>
        <dbReference type="ARBA" id="ARBA00023163"/>
    </source>
</evidence>
<dbReference type="Pfam" id="PF12833">
    <property type="entry name" value="HTH_18"/>
    <property type="match status" value="1"/>
</dbReference>
<dbReference type="InterPro" id="IPR020449">
    <property type="entry name" value="Tscrpt_reg_AraC-type_HTH"/>
</dbReference>
<evidence type="ECO:0000256" key="1">
    <source>
        <dbReference type="ARBA" id="ARBA00023015"/>
    </source>
</evidence>
<dbReference type="RefSeq" id="WP_014372246.1">
    <property type="nucleotide sequence ID" value="NC_016935.1"/>
</dbReference>
<dbReference type="STRING" id="1116391.PM3016_6537"/>
<dbReference type="Pfam" id="PF17853">
    <property type="entry name" value="GGDEF_2"/>
    <property type="match status" value="1"/>
</dbReference>
<reference evidence="7 8" key="1">
    <citation type="journal article" date="2012" name="J. Bacteriol.">
        <title>Complete Genome Sequence of Paenibacillus mucilaginosus 3016, a Bacterium Functional as Microbial Fertilizer.</title>
        <authorList>
            <person name="Ma M."/>
            <person name="Wang Z."/>
            <person name="Li L."/>
            <person name="Jiang X."/>
            <person name="Guan D."/>
            <person name="Cao F."/>
            <person name="Chen H."/>
            <person name="Wang X."/>
            <person name="Shen D."/>
            <person name="Du B."/>
            <person name="Li J."/>
        </authorList>
    </citation>
    <scope>NUCLEOTIDE SEQUENCE [LARGE SCALE GENOMIC DNA]</scope>
    <source>
        <strain evidence="7 8">3016</strain>
    </source>
</reference>
<dbReference type="PANTHER" id="PTHR43280">
    <property type="entry name" value="ARAC-FAMILY TRANSCRIPTIONAL REGULATOR"/>
    <property type="match status" value="1"/>
</dbReference>
<dbReference type="CDD" id="cd17536">
    <property type="entry name" value="REC_YesN-like"/>
    <property type="match status" value="1"/>
</dbReference>
<feature type="domain" description="Response regulatory" evidence="6">
    <location>
        <begin position="2"/>
        <end position="119"/>
    </location>
</feature>
<dbReference type="PANTHER" id="PTHR43280:SF28">
    <property type="entry name" value="HTH-TYPE TRANSCRIPTIONAL ACTIVATOR RHAS"/>
    <property type="match status" value="1"/>
</dbReference>
<dbReference type="Pfam" id="PF00072">
    <property type="entry name" value="Response_reg"/>
    <property type="match status" value="1"/>
</dbReference>
<dbReference type="InterPro" id="IPR018062">
    <property type="entry name" value="HTH_AraC-typ_CS"/>
</dbReference>
<dbReference type="PRINTS" id="PR00032">
    <property type="entry name" value="HTHARAC"/>
</dbReference>
<dbReference type="SUPFAM" id="SSF52172">
    <property type="entry name" value="CheY-like"/>
    <property type="match status" value="1"/>
</dbReference>
<dbReference type="PROSITE" id="PS00041">
    <property type="entry name" value="HTH_ARAC_FAMILY_1"/>
    <property type="match status" value="1"/>
</dbReference>
<name>H6NKM5_9BACL</name>
<dbReference type="PROSITE" id="PS50110">
    <property type="entry name" value="RESPONSE_REGULATORY"/>
    <property type="match status" value="1"/>
</dbReference>
<feature type="modified residue" description="4-aspartylphosphate" evidence="4">
    <location>
        <position position="54"/>
    </location>
</feature>
<protein>
    <submittedName>
        <fullName evidence="7">AraC family transcriptional regulator</fullName>
    </submittedName>
</protein>
<dbReference type="SUPFAM" id="SSF46689">
    <property type="entry name" value="Homeodomain-like"/>
    <property type="match status" value="2"/>
</dbReference>
<keyword evidence="8" id="KW-1185">Reference proteome</keyword>
<dbReference type="InterPro" id="IPR009057">
    <property type="entry name" value="Homeodomain-like_sf"/>
</dbReference>
<accession>H6NKM5</accession>
<evidence type="ECO:0000259" key="5">
    <source>
        <dbReference type="PROSITE" id="PS01124"/>
    </source>
</evidence>
<dbReference type="InterPro" id="IPR041522">
    <property type="entry name" value="CdaR_GGDEF"/>
</dbReference>